<proteinExistence type="predicted"/>
<name>A0A8J8NU11_HALGN</name>
<keyword evidence="3" id="KW-1185">Reference proteome</keyword>
<keyword evidence="1" id="KW-0175">Coiled coil</keyword>
<dbReference type="AlphaFoldDB" id="A0A8J8NU11"/>
<evidence type="ECO:0000313" key="3">
    <source>
        <dbReference type="Proteomes" id="UP000785679"/>
    </source>
</evidence>
<reference evidence="2" key="1">
    <citation type="submission" date="2019-06" db="EMBL/GenBank/DDBJ databases">
        <authorList>
            <person name="Zheng W."/>
        </authorList>
    </citation>
    <scope>NUCLEOTIDE SEQUENCE</scope>
    <source>
        <strain evidence="2">QDHG01</strain>
    </source>
</reference>
<gene>
    <name evidence="2" type="ORF">FGO68_gene1224</name>
</gene>
<evidence type="ECO:0000313" key="2">
    <source>
        <dbReference type="EMBL" id="TNV80400.1"/>
    </source>
</evidence>
<accession>A0A8J8NU11</accession>
<comment type="caution">
    <text evidence="2">The sequence shown here is derived from an EMBL/GenBank/DDBJ whole genome shotgun (WGS) entry which is preliminary data.</text>
</comment>
<feature type="coiled-coil region" evidence="1">
    <location>
        <begin position="229"/>
        <end position="263"/>
    </location>
</feature>
<protein>
    <submittedName>
        <fullName evidence="2">Uncharacterized protein</fullName>
    </submittedName>
</protein>
<organism evidence="2 3">
    <name type="scientific">Halteria grandinella</name>
    <dbReference type="NCBI Taxonomy" id="5974"/>
    <lineage>
        <taxon>Eukaryota</taxon>
        <taxon>Sar</taxon>
        <taxon>Alveolata</taxon>
        <taxon>Ciliophora</taxon>
        <taxon>Intramacronucleata</taxon>
        <taxon>Spirotrichea</taxon>
        <taxon>Stichotrichia</taxon>
        <taxon>Sporadotrichida</taxon>
        <taxon>Halteriidae</taxon>
        <taxon>Halteria</taxon>
    </lineage>
</organism>
<dbReference type="Proteomes" id="UP000785679">
    <property type="component" value="Unassembled WGS sequence"/>
</dbReference>
<sequence>MEQAGRVTVANSAANEKLKLCTCGSDKALFYCERRCNNQSFFCINCANDHDHGAKAIQNLINESNKEWTKEFEQIETLYRNSTDERESNIELIEFCEKTAKCNLLTNRWMDIKKLFDDVQERFRPIVENSISQYDIETLDEFKQNNLKIIQQRYGQLCNFPSLEAQIQEFYPQVFTSQQDTHMLKSLSSQSLKQISDMTKKVLNRSLEYEESKTACLLSNAVHQIGVSHEKLDEQREKLEGQCEKLDGQCEKLEKQFIQFEKQTNLQLEIVARDQARATQEIQRKLETQSTLLLEELRRMMENQKTQMKKEIFDKFNLMDARLSKIEQNAILFNKTYNLGGHEWVLLFGVNSSDIHDYNSSFWTSDDIINPTFHFQGIGTTFKQLEFSKKPVKHLYIQAQNGNYSELELPETMPLKNFFARAQVTNLVWKSGAKDPLELITGVKDSKVSKPEWRINSCSNLYPFRLRFGGFQLNNWGDNYGVDALGQKCTAECAGFGITDQEYPPFVNANKSFGVRWAHDKPGTGALTDKAQMKMGAVVYGRA</sequence>
<dbReference type="EMBL" id="RRYP01007552">
    <property type="protein sequence ID" value="TNV80400.1"/>
    <property type="molecule type" value="Genomic_DNA"/>
</dbReference>
<evidence type="ECO:0000256" key="1">
    <source>
        <dbReference type="SAM" id="Coils"/>
    </source>
</evidence>